<keyword evidence="7" id="KW-0378">Hydrolase</keyword>
<dbReference type="InterPro" id="IPR027417">
    <property type="entry name" value="P-loop_NTPase"/>
</dbReference>
<dbReference type="GO" id="GO:0005694">
    <property type="term" value="C:chromosome"/>
    <property type="evidence" value="ECO:0007669"/>
    <property type="project" value="TreeGrafter"/>
</dbReference>
<keyword evidence="3" id="KW-0413">Isomerase</keyword>
<name>A0A7D9J491_PARCT</name>
<keyword evidence="7" id="KW-0347">Helicase</keyword>
<dbReference type="EC" id="5.6.2.4" evidence="5"/>
<keyword evidence="8" id="KW-1185">Reference proteome</keyword>
<proteinExistence type="inferred from homology"/>
<dbReference type="PANTHER" id="PTHR13710:SF105">
    <property type="entry name" value="ATP-DEPENDENT DNA HELICASE Q1"/>
    <property type="match status" value="1"/>
</dbReference>
<dbReference type="GO" id="GO:0003677">
    <property type="term" value="F:DNA binding"/>
    <property type="evidence" value="ECO:0007669"/>
    <property type="project" value="UniProtKB-KW"/>
</dbReference>
<dbReference type="OrthoDB" id="5986952at2759"/>
<dbReference type="PANTHER" id="PTHR13710">
    <property type="entry name" value="DNA HELICASE RECQ FAMILY MEMBER"/>
    <property type="match status" value="1"/>
</dbReference>
<dbReference type="SUPFAM" id="SSF52540">
    <property type="entry name" value="P-loop containing nucleoside triphosphate hydrolases"/>
    <property type="match status" value="1"/>
</dbReference>
<evidence type="ECO:0000313" key="7">
    <source>
        <dbReference type="EMBL" id="CAB4021543.1"/>
    </source>
</evidence>
<dbReference type="Proteomes" id="UP001152795">
    <property type="component" value="Unassembled WGS sequence"/>
</dbReference>
<feature type="domain" description="DEAD/DEAH-box helicase" evidence="6">
    <location>
        <begin position="142"/>
        <end position="238"/>
    </location>
</feature>
<sequence>MAAEQKKDESILLHIRDKDCVAIEACYHKKCYASYTNFLHYEPVEDKEERLYEKSYQHFCKQGVAYIPIVSFHEPGKRNMSELVFSEDLSKGVIAAENISMCDSSDTESGSQEEIKTETPSTSTQKSGSNEEEEMRTLFHAAMILHVVEECRSVCLVVPLIALMNDQVASLTSRGLSAACVGGESECSPDQIREICEGKYKIVFGTPEALLNNHRGIFRSPLKKHLKAVFIDESHCIAK</sequence>
<dbReference type="AlphaFoldDB" id="A0A7D9J491"/>
<evidence type="ECO:0000256" key="1">
    <source>
        <dbReference type="ARBA" id="ARBA00005446"/>
    </source>
</evidence>
<dbReference type="InterPro" id="IPR011545">
    <property type="entry name" value="DEAD/DEAH_box_helicase_dom"/>
</dbReference>
<dbReference type="GO" id="GO:0000724">
    <property type="term" value="P:double-strand break repair via homologous recombination"/>
    <property type="evidence" value="ECO:0007669"/>
    <property type="project" value="TreeGrafter"/>
</dbReference>
<dbReference type="GO" id="GO:0009378">
    <property type="term" value="F:four-way junction helicase activity"/>
    <property type="evidence" value="ECO:0007669"/>
    <property type="project" value="TreeGrafter"/>
</dbReference>
<comment type="caution">
    <text evidence="7">The sequence shown here is derived from an EMBL/GenBank/DDBJ whole genome shotgun (WGS) entry which is preliminary data.</text>
</comment>
<dbReference type="GO" id="GO:0005737">
    <property type="term" value="C:cytoplasm"/>
    <property type="evidence" value="ECO:0007669"/>
    <property type="project" value="TreeGrafter"/>
</dbReference>
<dbReference type="GO" id="GO:0043138">
    <property type="term" value="F:3'-5' DNA helicase activity"/>
    <property type="evidence" value="ECO:0007669"/>
    <property type="project" value="UniProtKB-EC"/>
</dbReference>
<reference evidence="7" key="1">
    <citation type="submission" date="2020-04" db="EMBL/GenBank/DDBJ databases">
        <authorList>
            <person name="Alioto T."/>
            <person name="Alioto T."/>
            <person name="Gomez Garrido J."/>
        </authorList>
    </citation>
    <scope>NUCLEOTIDE SEQUENCE</scope>
    <source>
        <strain evidence="7">A484AB</strain>
    </source>
</reference>
<dbReference type="Gene3D" id="3.40.50.300">
    <property type="entry name" value="P-loop containing nucleotide triphosphate hydrolases"/>
    <property type="match status" value="1"/>
</dbReference>
<evidence type="ECO:0000259" key="6">
    <source>
        <dbReference type="Pfam" id="PF00270"/>
    </source>
</evidence>
<gene>
    <name evidence="7" type="ORF">PACLA_8A087053</name>
</gene>
<dbReference type="Pfam" id="PF00270">
    <property type="entry name" value="DEAD"/>
    <property type="match status" value="1"/>
</dbReference>
<keyword evidence="7" id="KW-0067">ATP-binding</keyword>
<evidence type="ECO:0000256" key="5">
    <source>
        <dbReference type="ARBA" id="ARBA00034808"/>
    </source>
</evidence>
<comment type="catalytic activity">
    <reaction evidence="4">
        <text>Couples ATP hydrolysis with the unwinding of duplex DNA by translocating in the 3'-5' direction.</text>
        <dbReference type="EC" id="5.6.2.4"/>
    </reaction>
</comment>
<evidence type="ECO:0000256" key="4">
    <source>
        <dbReference type="ARBA" id="ARBA00034617"/>
    </source>
</evidence>
<feature type="non-terminal residue" evidence="7">
    <location>
        <position position="1"/>
    </location>
</feature>
<evidence type="ECO:0000256" key="3">
    <source>
        <dbReference type="ARBA" id="ARBA00023235"/>
    </source>
</evidence>
<comment type="similarity">
    <text evidence="1">Belongs to the helicase family. RecQ subfamily.</text>
</comment>
<evidence type="ECO:0000313" key="8">
    <source>
        <dbReference type="Proteomes" id="UP001152795"/>
    </source>
</evidence>
<dbReference type="EMBL" id="CACRXK020011493">
    <property type="protein sequence ID" value="CAB4021543.1"/>
    <property type="molecule type" value="Genomic_DNA"/>
</dbReference>
<accession>A0A7D9J491</accession>
<evidence type="ECO:0000256" key="2">
    <source>
        <dbReference type="ARBA" id="ARBA00023125"/>
    </source>
</evidence>
<protein>
    <recommendedName>
        <fullName evidence="5">DNA 3'-5' helicase</fullName>
        <ecNumber evidence="5">5.6.2.4</ecNumber>
    </recommendedName>
</protein>
<dbReference type="GO" id="GO:0005524">
    <property type="term" value="F:ATP binding"/>
    <property type="evidence" value="ECO:0007669"/>
    <property type="project" value="InterPro"/>
</dbReference>
<keyword evidence="7" id="KW-0547">Nucleotide-binding</keyword>
<keyword evidence="2" id="KW-0238">DNA-binding</keyword>
<organism evidence="7 8">
    <name type="scientific">Paramuricea clavata</name>
    <name type="common">Red gorgonian</name>
    <name type="synonym">Violescent sea-whip</name>
    <dbReference type="NCBI Taxonomy" id="317549"/>
    <lineage>
        <taxon>Eukaryota</taxon>
        <taxon>Metazoa</taxon>
        <taxon>Cnidaria</taxon>
        <taxon>Anthozoa</taxon>
        <taxon>Octocorallia</taxon>
        <taxon>Malacalcyonacea</taxon>
        <taxon>Plexauridae</taxon>
        <taxon>Paramuricea</taxon>
    </lineage>
</organism>